<dbReference type="Proteomes" id="UP000177810">
    <property type="component" value="Unassembled WGS sequence"/>
</dbReference>
<dbReference type="SUPFAM" id="SSF53756">
    <property type="entry name" value="UDP-Glycosyltransferase/glycogen phosphorylase"/>
    <property type="match status" value="1"/>
</dbReference>
<sequence length="372" mass="43478">MINKENNPKKLTVCYFGFYEPDFSRNQVYIDGLKKNGVEVVECNDFSKSKFLKYRNLYREHWKIRKKYDLMIVSHIWRTTNLSDHFAVPFAKLISRKKIIHNAMCSNYEAAILCREVAKQGSFRAKLYWMADYLACHYASLILVETEEQKKFYIKNFKINEKKCIRMWTGANDKDFFIEPVNKNEKFTVVLRGGLLPETGIEYVLKAAKKLEDEGVNFLILGWAKTEKIEKNIEEIMRNKGPKNLKFITEYLPLENLRKTMLSHHASLGQFGNHERIERTIPHRAFESLALGLPYITAEAAGVKELLTNRVNCLFVKRANPNDLAEKILELRDSPELRKKIAENGYKLYKEKLTPKVLGEELLSICHRLIKN</sequence>
<dbReference type="Gene3D" id="3.40.50.2000">
    <property type="entry name" value="Glycogen Phosphorylase B"/>
    <property type="match status" value="2"/>
</dbReference>
<accession>A0A1G2F6G7</accession>
<proteinExistence type="predicted"/>
<protein>
    <recommendedName>
        <fullName evidence="1">Glycosyl transferase family 1 domain-containing protein</fullName>
    </recommendedName>
</protein>
<evidence type="ECO:0000259" key="1">
    <source>
        <dbReference type="Pfam" id="PF00534"/>
    </source>
</evidence>
<dbReference type="InterPro" id="IPR001296">
    <property type="entry name" value="Glyco_trans_1"/>
</dbReference>
<dbReference type="PANTHER" id="PTHR12526">
    <property type="entry name" value="GLYCOSYLTRANSFERASE"/>
    <property type="match status" value="1"/>
</dbReference>
<dbReference type="STRING" id="1801990.A2V69_01460"/>
<evidence type="ECO:0000313" key="3">
    <source>
        <dbReference type="Proteomes" id="UP000177810"/>
    </source>
</evidence>
<feature type="domain" description="Glycosyl transferase family 1" evidence="1">
    <location>
        <begin position="178"/>
        <end position="347"/>
    </location>
</feature>
<dbReference type="Pfam" id="PF00534">
    <property type="entry name" value="Glycos_transf_1"/>
    <property type="match status" value="1"/>
</dbReference>
<gene>
    <name evidence="2" type="ORF">A2V69_01460</name>
</gene>
<reference evidence="2 3" key="1">
    <citation type="journal article" date="2016" name="Nat. Commun.">
        <title>Thousands of microbial genomes shed light on interconnected biogeochemical processes in an aquifer system.</title>
        <authorList>
            <person name="Anantharaman K."/>
            <person name="Brown C.T."/>
            <person name="Hug L.A."/>
            <person name="Sharon I."/>
            <person name="Castelle C.J."/>
            <person name="Probst A.J."/>
            <person name="Thomas B.C."/>
            <person name="Singh A."/>
            <person name="Wilkins M.J."/>
            <person name="Karaoz U."/>
            <person name="Brodie E.L."/>
            <person name="Williams K.H."/>
            <person name="Hubbard S.S."/>
            <person name="Banfield J.F."/>
        </authorList>
    </citation>
    <scope>NUCLEOTIDE SEQUENCE [LARGE SCALE GENOMIC DNA]</scope>
</reference>
<organism evidence="2 3">
    <name type="scientific">Candidatus Portnoybacteria bacterium RBG_13_40_8</name>
    <dbReference type="NCBI Taxonomy" id="1801990"/>
    <lineage>
        <taxon>Bacteria</taxon>
        <taxon>Candidatus Portnoyibacteriota</taxon>
    </lineage>
</organism>
<dbReference type="PANTHER" id="PTHR12526:SF630">
    <property type="entry name" value="GLYCOSYLTRANSFERASE"/>
    <property type="match status" value="1"/>
</dbReference>
<dbReference type="GO" id="GO:0016757">
    <property type="term" value="F:glycosyltransferase activity"/>
    <property type="evidence" value="ECO:0007669"/>
    <property type="project" value="InterPro"/>
</dbReference>
<name>A0A1G2F6G7_9BACT</name>
<evidence type="ECO:0000313" key="2">
    <source>
        <dbReference type="EMBL" id="OGZ33178.1"/>
    </source>
</evidence>
<dbReference type="EMBL" id="MHMT01000003">
    <property type="protein sequence ID" value="OGZ33178.1"/>
    <property type="molecule type" value="Genomic_DNA"/>
</dbReference>
<comment type="caution">
    <text evidence="2">The sequence shown here is derived from an EMBL/GenBank/DDBJ whole genome shotgun (WGS) entry which is preliminary data.</text>
</comment>
<dbReference type="AlphaFoldDB" id="A0A1G2F6G7"/>